<sequence>MNPNSNGENEYVSEDDNESDIWFMKKTLELHEMMEQEEIDDVVKNDDVNKNGDSSKKIIIGYSFDLNMSFGDSLYLHLNDTGGSPIVTIKLTSTENYKMGSNYNLKCTNCNKNRHTVDKCFELVGYPAGYVKRNFNSKPVSSNNTFVDVHSNNDSISTTSNSPASISDEQLARLMNLLNDNRVSNDNANMAHKFFMNIKGTFFNGSVKFNLNFKRFFNGNTNFVIGSISLGWIVDSGANQHMTGNDDTEATSMDEKNSTHLEGTIPNETDFVNNFYENLKFNSDVEELLVNTVRRSSRQTKLPTSLNNFVIKSKVKYRVEKVVNYANLNHENFCFASGLNKSIELACYEEAILDNNWINAMNAKIKALNKNHTWEITELPANRKAIGNKWIFKIKYKASGDIDRNEARLVVKGFNKKEGIGFDETFSHVVKMSTIRCVIALSVTNNWPLFQLDVNNAFLYGDLDEEIYMTIPQGFANKDN</sequence>
<dbReference type="PANTHER" id="PTHR34222:SF99">
    <property type="entry name" value="PROTEIN, PUTATIVE-RELATED"/>
    <property type="match status" value="1"/>
</dbReference>
<name>A0A699H2X2_TANCI</name>
<dbReference type="InterPro" id="IPR013103">
    <property type="entry name" value="RVT_2"/>
</dbReference>
<reference evidence="2" key="1">
    <citation type="journal article" date="2019" name="Sci. Rep.">
        <title>Draft genome of Tanacetum cinerariifolium, the natural source of mosquito coil.</title>
        <authorList>
            <person name="Yamashiro T."/>
            <person name="Shiraishi A."/>
            <person name="Satake H."/>
            <person name="Nakayama K."/>
        </authorList>
    </citation>
    <scope>NUCLEOTIDE SEQUENCE</scope>
</reference>
<gene>
    <name evidence="2" type="ORF">Tci_291867</name>
</gene>
<proteinExistence type="predicted"/>
<organism evidence="2">
    <name type="scientific">Tanacetum cinerariifolium</name>
    <name type="common">Dalmatian daisy</name>
    <name type="synonym">Chrysanthemum cinerariifolium</name>
    <dbReference type="NCBI Taxonomy" id="118510"/>
    <lineage>
        <taxon>Eukaryota</taxon>
        <taxon>Viridiplantae</taxon>
        <taxon>Streptophyta</taxon>
        <taxon>Embryophyta</taxon>
        <taxon>Tracheophyta</taxon>
        <taxon>Spermatophyta</taxon>
        <taxon>Magnoliopsida</taxon>
        <taxon>eudicotyledons</taxon>
        <taxon>Gunneridae</taxon>
        <taxon>Pentapetalae</taxon>
        <taxon>asterids</taxon>
        <taxon>campanulids</taxon>
        <taxon>Asterales</taxon>
        <taxon>Asteraceae</taxon>
        <taxon>Asteroideae</taxon>
        <taxon>Anthemideae</taxon>
        <taxon>Anthemidinae</taxon>
        <taxon>Tanacetum</taxon>
    </lineage>
</organism>
<dbReference type="EMBL" id="BKCJ010094770">
    <property type="protein sequence ID" value="GEX19892.1"/>
    <property type="molecule type" value="Genomic_DNA"/>
</dbReference>
<accession>A0A699H2X2</accession>
<comment type="caution">
    <text evidence="2">The sequence shown here is derived from an EMBL/GenBank/DDBJ whole genome shotgun (WGS) entry which is preliminary data.</text>
</comment>
<protein>
    <submittedName>
        <fullName evidence="2">Ribonuclease H-like domain-containing protein</fullName>
    </submittedName>
</protein>
<dbReference type="AlphaFoldDB" id="A0A699H2X2"/>
<dbReference type="Pfam" id="PF07727">
    <property type="entry name" value="RVT_2"/>
    <property type="match status" value="1"/>
</dbReference>
<evidence type="ECO:0000259" key="1">
    <source>
        <dbReference type="Pfam" id="PF07727"/>
    </source>
</evidence>
<evidence type="ECO:0000313" key="2">
    <source>
        <dbReference type="EMBL" id="GEX19892.1"/>
    </source>
</evidence>
<dbReference type="PANTHER" id="PTHR34222">
    <property type="entry name" value="GAG_PRE-INTEGRS DOMAIN-CONTAINING PROTEIN"/>
    <property type="match status" value="1"/>
</dbReference>
<feature type="domain" description="Reverse transcriptase Ty1/copia-type" evidence="1">
    <location>
        <begin position="371"/>
        <end position="478"/>
    </location>
</feature>